<dbReference type="SUPFAM" id="SSF54534">
    <property type="entry name" value="FKBP-like"/>
    <property type="match status" value="1"/>
</dbReference>
<organism evidence="9 10">
    <name type="scientific">Neisseria bacilliformis ATCC BAA-1200</name>
    <dbReference type="NCBI Taxonomy" id="888742"/>
    <lineage>
        <taxon>Bacteria</taxon>
        <taxon>Pseudomonadati</taxon>
        <taxon>Pseudomonadota</taxon>
        <taxon>Betaproteobacteria</taxon>
        <taxon>Neisseriales</taxon>
        <taxon>Neisseriaceae</taxon>
        <taxon>Neisseria</taxon>
    </lineage>
</organism>
<dbReference type="InterPro" id="IPR027304">
    <property type="entry name" value="Trigger_fact/SurA_dom_sf"/>
</dbReference>
<sequence length="321" mass="34811">MKTHTQTLAAALLAAAIQTASAADIRNVDGIAAVAGDAVITVRQLDNAAAAARQSIPAAQRPSENELRRHILAQLVNRALVVQAGKRRGITASEAETDEALAHAAAQKHTTVENLYAQNAKNGISRATLRKDTAEGIIAEKVRQQAILQQARVSDAEVDAAIERAKQQGITLPAGKPVRQYRARHILIKAEKDNALASAESVIRKIQNQAKAGRDFGDLAKQYSQDTSAAQGGDLGWFGDGVMVPEFEDAVKKLKKGQISRPVKTQFGWHLIQLTDTRESGTPEERQRNAVRQYIMQQKAEAASAQLLQQLHESAYVDVRL</sequence>
<dbReference type="STRING" id="267212.GCA_001063965_01591"/>
<evidence type="ECO:0000256" key="1">
    <source>
        <dbReference type="ARBA" id="ARBA00022729"/>
    </source>
</evidence>
<dbReference type="RefSeq" id="WP_007342391.1">
    <property type="nucleotide sequence ID" value="NZ_GL878494.1"/>
</dbReference>
<comment type="caution">
    <text evidence="9">The sequence shown here is derived from an EMBL/GenBank/DDBJ whole genome shotgun (WGS) entry which is preliminary data.</text>
</comment>
<evidence type="ECO:0000313" key="9">
    <source>
        <dbReference type="EMBL" id="EGF10911.1"/>
    </source>
</evidence>
<reference evidence="9 10" key="1">
    <citation type="submission" date="2011-02" db="EMBL/GenBank/DDBJ databases">
        <authorList>
            <person name="Muzny D."/>
            <person name="Qin X."/>
            <person name="Deng J."/>
            <person name="Jiang H."/>
            <person name="Liu Y."/>
            <person name="Qu J."/>
            <person name="Song X.-Z."/>
            <person name="Zhang L."/>
            <person name="Thornton R."/>
            <person name="Coyle M."/>
            <person name="Francisco L."/>
            <person name="Jackson L."/>
            <person name="Javaid M."/>
            <person name="Korchina V."/>
            <person name="Kovar C."/>
            <person name="Mata R."/>
            <person name="Mathew T."/>
            <person name="Ngo R."/>
            <person name="Nguyen L."/>
            <person name="Nguyen N."/>
            <person name="Okwuonu G."/>
            <person name="Ongeri F."/>
            <person name="Pham C."/>
            <person name="Simmons D."/>
            <person name="Wilczek-Boney K."/>
            <person name="Hale W."/>
            <person name="Jakkamsetti A."/>
            <person name="Pham P."/>
            <person name="Ruth R."/>
            <person name="San Lucas F."/>
            <person name="Warren J."/>
            <person name="Zhang J."/>
            <person name="Zhao Z."/>
            <person name="Zhou C."/>
            <person name="Zhu D."/>
            <person name="Lee S."/>
            <person name="Bess C."/>
            <person name="Blankenburg K."/>
            <person name="Forbes L."/>
            <person name="Fu Q."/>
            <person name="Gubbala S."/>
            <person name="Hirani K."/>
            <person name="Jayaseelan J.C."/>
            <person name="Lara F."/>
            <person name="Munidasa M."/>
            <person name="Palculict T."/>
            <person name="Patil S."/>
            <person name="Pu L.-L."/>
            <person name="Saada N."/>
            <person name="Tang L."/>
            <person name="Weissenberger G."/>
            <person name="Zhu Y."/>
            <person name="Hemphill L."/>
            <person name="Shang Y."/>
            <person name="Youmans B."/>
            <person name="Ayvaz T."/>
            <person name="Ross M."/>
            <person name="Santibanez J."/>
            <person name="Aqrawi P."/>
            <person name="Gross S."/>
            <person name="Joshi V."/>
            <person name="Fowler G."/>
            <person name="Nazareth L."/>
            <person name="Reid J."/>
            <person name="Worley K."/>
            <person name="Petrosino J."/>
            <person name="Highlander S."/>
            <person name="Gibbs R."/>
        </authorList>
    </citation>
    <scope>NUCLEOTIDE SEQUENCE [LARGE SCALE GENOMIC DNA]</scope>
    <source>
        <strain evidence="9 10">ATCC BAA-1200</strain>
    </source>
</reference>
<evidence type="ECO:0000256" key="6">
    <source>
        <dbReference type="PROSITE-ProRule" id="PRU00278"/>
    </source>
</evidence>
<dbReference type="Gene3D" id="3.10.50.40">
    <property type="match status" value="1"/>
</dbReference>
<keyword evidence="3 6" id="KW-0697">Rotamase</keyword>
<name>F2BC75_9NEIS</name>
<accession>F2BC75</accession>
<feature type="signal peptide" evidence="7">
    <location>
        <begin position="1"/>
        <end position="22"/>
    </location>
</feature>
<gene>
    <name evidence="9" type="ORF">HMPREF9123_1382</name>
</gene>
<keyword evidence="5 6" id="KW-0413">Isomerase</keyword>
<dbReference type="HOGENOM" id="CLU_034646_11_1_4"/>
<dbReference type="EMBL" id="AFAY01000029">
    <property type="protein sequence ID" value="EGF10911.1"/>
    <property type="molecule type" value="Genomic_DNA"/>
</dbReference>
<evidence type="ECO:0000256" key="2">
    <source>
        <dbReference type="ARBA" id="ARBA00022764"/>
    </source>
</evidence>
<evidence type="ECO:0000256" key="5">
    <source>
        <dbReference type="ARBA" id="ARBA00023235"/>
    </source>
</evidence>
<keyword evidence="2" id="KW-0574">Periplasm</keyword>
<dbReference type="PANTHER" id="PTHR47637:SF1">
    <property type="entry name" value="CHAPERONE SURA"/>
    <property type="match status" value="1"/>
</dbReference>
<proteinExistence type="predicted"/>
<dbReference type="OrthoDB" id="14196at2"/>
<dbReference type="InterPro" id="IPR023058">
    <property type="entry name" value="PPIase_PpiC_CS"/>
</dbReference>
<keyword evidence="1 7" id="KW-0732">Signal</keyword>
<dbReference type="InterPro" id="IPR000297">
    <property type="entry name" value="PPIase_PpiC"/>
</dbReference>
<dbReference type="PROSITE" id="PS50198">
    <property type="entry name" value="PPIC_PPIASE_2"/>
    <property type="match status" value="1"/>
</dbReference>
<dbReference type="Proteomes" id="UP000004105">
    <property type="component" value="Unassembled WGS sequence"/>
</dbReference>
<feature type="domain" description="PpiC" evidence="8">
    <location>
        <begin position="178"/>
        <end position="276"/>
    </location>
</feature>
<dbReference type="Gene3D" id="1.10.4030.10">
    <property type="entry name" value="Porin chaperone SurA, peptide-binding domain"/>
    <property type="match status" value="1"/>
</dbReference>
<keyword evidence="10" id="KW-1185">Reference proteome</keyword>
<dbReference type="InterPro" id="IPR046357">
    <property type="entry name" value="PPIase_dom_sf"/>
</dbReference>
<evidence type="ECO:0000313" key="10">
    <source>
        <dbReference type="Proteomes" id="UP000004105"/>
    </source>
</evidence>
<protein>
    <submittedName>
        <fullName evidence="9">Sura/ppiase domain protein</fullName>
    </submittedName>
</protein>
<evidence type="ECO:0000256" key="4">
    <source>
        <dbReference type="ARBA" id="ARBA00023186"/>
    </source>
</evidence>
<dbReference type="SUPFAM" id="SSF109998">
    <property type="entry name" value="Triger factor/SurA peptide-binding domain-like"/>
    <property type="match status" value="1"/>
</dbReference>
<dbReference type="PROSITE" id="PS01096">
    <property type="entry name" value="PPIC_PPIASE_1"/>
    <property type="match status" value="1"/>
</dbReference>
<evidence type="ECO:0000256" key="3">
    <source>
        <dbReference type="ARBA" id="ARBA00023110"/>
    </source>
</evidence>
<dbReference type="Pfam" id="PF00639">
    <property type="entry name" value="Rotamase"/>
    <property type="match status" value="1"/>
</dbReference>
<feature type="chain" id="PRO_5007914016" evidence="7">
    <location>
        <begin position="23"/>
        <end position="321"/>
    </location>
</feature>
<dbReference type="InterPro" id="IPR015391">
    <property type="entry name" value="SurA_N"/>
</dbReference>
<evidence type="ECO:0000259" key="8">
    <source>
        <dbReference type="PROSITE" id="PS50198"/>
    </source>
</evidence>
<dbReference type="InterPro" id="IPR050280">
    <property type="entry name" value="OMP_Chaperone_SurA"/>
</dbReference>
<dbReference type="AlphaFoldDB" id="F2BC75"/>
<dbReference type="GO" id="GO:0003755">
    <property type="term" value="F:peptidyl-prolyl cis-trans isomerase activity"/>
    <property type="evidence" value="ECO:0007669"/>
    <property type="project" value="UniProtKB-KW"/>
</dbReference>
<keyword evidence="4" id="KW-0143">Chaperone</keyword>
<dbReference type="PANTHER" id="PTHR47637">
    <property type="entry name" value="CHAPERONE SURA"/>
    <property type="match status" value="1"/>
</dbReference>
<evidence type="ECO:0000256" key="7">
    <source>
        <dbReference type="SAM" id="SignalP"/>
    </source>
</evidence>
<dbReference type="Pfam" id="PF09312">
    <property type="entry name" value="SurA_N"/>
    <property type="match status" value="1"/>
</dbReference>